<evidence type="ECO:0008006" key="3">
    <source>
        <dbReference type="Google" id="ProtNLM"/>
    </source>
</evidence>
<organism evidence="1 2">
    <name type="scientific">Winogradskyella vincentii</name>
    <dbReference type="NCBI Taxonomy" id="2877122"/>
    <lineage>
        <taxon>Bacteria</taxon>
        <taxon>Pseudomonadati</taxon>
        <taxon>Bacteroidota</taxon>
        <taxon>Flavobacteriia</taxon>
        <taxon>Flavobacteriales</taxon>
        <taxon>Flavobacteriaceae</taxon>
        <taxon>Winogradskyella</taxon>
    </lineage>
</organism>
<gene>
    <name evidence="1" type="ORF">LBV24_15030</name>
</gene>
<dbReference type="Proteomes" id="UP001198402">
    <property type="component" value="Unassembled WGS sequence"/>
</dbReference>
<dbReference type="EMBL" id="JAIUJS010000031">
    <property type="protein sequence ID" value="MCA0154538.1"/>
    <property type="molecule type" value="Genomic_DNA"/>
</dbReference>
<dbReference type="RefSeq" id="WP_224479479.1">
    <property type="nucleotide sequence ID" value="NZ_JAIUJS010000031.1"/>
</dbReference>
<name>A0ABS7Y3M1_9FLAO</name>
<proteinExistence type="predicted"/>
<keyword evidence="2" id="KW-1185">Reference proteome</keyword>
<dbReference type="PROSITE" id="PS51257">
    <property type="entry name" value="PROKAR_LIPOPROTEIN"/>
    <property type="match status" value="1"/>
</dbReference>
<accession>A0ABS7Y3M1</accession>
<sequence length="197" mass="23390">MTKHSLKILLLTLILVSTSCKKEIDSILELEADYKVIELDYGFDNYMKNTKDKSEQIIIKQRNLVLIDVDKNGDTFIEDIFVPDSLIISEFKKYIVPNPTDKKMPMTVEKDFEYSGKVNMHKNITILARIDKELNYEKYREIRNKFYLAYNEVRNEFSLSKFDKSLTELLKSDEQEDIIKWREIRQIFPVRLTESVD</sequence>
<evidence type="ECO:0000313" key="2">
    <source>
        <dbReference type="Proteomes" id="UP001198402"/>
    </source>
</evidence>
<protein>
    <recommendedName>
        <fullName evidence="3">Lipoprotein</fullName>
    </recommendedName>
</protein>
<evidence type="ECO:0000313" key="1">
    <source>
        <dbReference type="EMBL" id="MCA0154538.1"/>
    </source>
</evidence>
<reference evidence="2" key="1">
    <citation type="submission" date="2023-07" db="EMBL/GenBank/DDBJ databases">
        <authorList>
            <person name="Yue Y."/>
        </authorList>
    </citation>
    <scope>NUCLEOTIDE SEQUENCE [LARGE SCALE GENOMIC DNA]</scope>
    <source>
        <strain evidence="2">2Y89</strain>
    </source>
</reference>
<comment type="caution">
    <text evidence="1">The sequence shown here is derived from an EMBL/GenBank/DDBJ whole genome shotgun (WGS) entry which is preliminary data.</text>
</comment>